<dbReference type="HAMAP" id="MF_00165">
    <property type="entry name" value="Thymidylate_kinase"/>
    <property type="match status" value="1"/>
</dbReference>
<dbReference type="RefSeq" id="WP_153344001.1">
    <property type="nucleotide sequence ID" value="NZ_WIVE01000030.1"/>
</dbReference>
<dbReference type="InterPro" id="IPR039430">
    <property type="entry name" value="Thymidylate_kin-like_dom"/>
</dbReference>
<evidence type="ECO:0000256" key="4">
    <source>
        <dbReference type="ARBA" id="ARBA00022679"/>
    </source>
</evidence>
<evidence type="ECO:0000259" key="13">
    <source>
        <dbReference type="Pfam" id="PF02223"/>
    </source>
</evidence>
<evidence type="ECO:0000256" key="9">
    <source>
        <dbReference type="ARBA" id="ARBA00029962"/>
    </source>
</evidence>
<evidence type="ECO:0000313" key="15">
    <source>
        <dbReference type="Proteomes" id="UP000434582"/>
    </source>
</evidence>
<evidence type="ECO:0000256" key="3">
    <source>
        <dbReference type="ARBA" id="ARBA00017144"/>
    </source>
</evidence>
<dbReference type="InterPro" id="IPR018094">
    <property type="entry name" value="Thymidylate_kinase"/>
</dbReference>
<dbReference type="SUPFAM" id="SSF52540">
    <property type="entry name" value="P-loop containing nucleoside triphosphate hydrolases"/>
    <property type="match status" value="1"/>
</dbReference>
<dbReference type="GO" id="GO:0005524">
    <property type="term" value="F:ATP binding"/>
    <property type="evidence" value="ECO:0007669"/>
    <property type="project" value="UniProtKB-UniRule"/>
</dbReference>
<protein>
    <recommendedName>
        <fullName evidence="3 12">Thymidylate kinase</fullName>
        <ecNumber evidence="2 12">2.7.4.9</ecNumber>
    </recommendedName>
    <alternativeName>
        <fullName evidence="9 12">dTMP kinase</fullName>
    </alternativeName>
</protein>
<keyword evidence="7 12" id="KW-0418">Kinase</keyword>
<dbReference type="PANTHER" id="PTHR10344">
    <property type="entry name" value="THYMIDYLATE KINASE"/>
    <property type="match status" value="1"/>
</dbReference>
<dbReference type="EC" id="2.7.4.9" evidence="2 12"/>
<dbReference type="Proteomes" id="UP000434582">
    <property type="component" value="Unassembled WGS sequence"/>
</dbReference>
<comment type="caution">
    <text evidence="14">The sequence shown here is derived from an EMBL/GenBank/DDBJ whole genome shotgun (WGS) entry which is preliminary data.</text>
</comment>
<dbReference type="Pfam" id="PF02223">
    <property type="entry name" value="Thymidylate_kin"/>
    <property type="match status" value="1"/>
</dbReference>
<dbReference type="OrthoDB" id="9774907at2"/>
<name>A0A7X1ZFB4_9PROT</name>
<proteinExistence type="inferred from homology"/>
<dbReference type="InterPro" id="IPR018095">
    <property type="entry name" value="Thymidylate_kin_CS"/>
</dbReference>
<keyword evidence="15" id="KW-1185">Reference proteome</keyword>
<dbReference type="GO" id="GO:0005829">
    <property type="term" value="C:cytosol"/>
    <property type="evidence" value="ECO:0007669"/>
    <property type="project" value="TreeGrafter"/>
</dbReference>
<dbReference type="GO" id="GO:0006227">
    <property type="term" value="P:dUDP biosynthetic process"/>
    <property type="evidence" value="ECO:0007669"/>
    <property type="project" value="TreeGrafter"/>
</dbReference>
<dbReference type="GO" id="GO:0004798">
    <property type="term" value="F:dTMP kinase activity"/>
    <property type="evidence" value="ECO:0007669"/>
    <property type="project" value="UniProtKB-UniRule"/>
</dbReference>
<dbReference type="GO" id="GO:0006233">
    <property type="term" value="P:dTDP biosynthetic process"/>
    <property type="evidence" value="ECO:0007669"/>
    <property type="project" value="InterPro"/>
</dbReference>
<dbReference type="GO" id="GO:0006235">
    <property type="term" value="P:dTTP biosynthetic process"/>
    <property type="evidence" value="ECO:0007669"/>
    <property type="project" value="UniProtKB-UniRule"/>
</dbReference>
<evidence type="ECO:0000256" key="10">
    <source>
        <dbReference type="ARBA" id="ARBA00048743"/>
    </source>
</evidence>
<sequence length="225" mass="24210">MRRGRFITLEGGEGAGKSTQARRLATALRGHGLEVIETREPGGAPGAEHLRAALFEDPAGDRWDAVSEALILAAARRNHIRHTIRPALERGAWVVCDRFADSTTAYQGYGHGVSLETLEMLYDLAAGPFTPDLTLILDVPARFGLSRAAARGVVNRFEGLDLGFHERVHLGFHEIAAIDPERCALIDAMGDEDTVAARVMATMDARMAQWTADADVVDGAAPVDG</sequence>
<dbReference type="NCBIfam" id="TIGR00041">
    <property type="entry name" value="DTMP_kinase"/>
    <property type="match status" value="1"/>
</dbReference>
<dbReference type="FunFam" id="3.40.50.300:FF:000225">
    <property type="entry name" value="Thymidylate kinase"/>
    <property type="match status" value="1"/>
</dbReference>
<keyword evidence="5 12" id="KW-0545">Nucleotide biosynthesis</keyword>
<evidence type="ECO:0000256" key="5">
    <source>
        <dbReference type="ARBA" id="ARBA00022727"/>
    </source>
</evidence>
<evidence type="ECO:0000256" key="12">
    <source>
        <dbReference type="HAMAP-Rule" id="MF_00165"/>
    </source>
</evidence>
<evidence type="ECO:0000256" key="8">
    <source>
        <dbReference type="ARBA" id="ARBA00022840"/>
    </source>
</evidence>
<dbReference type="InterPro" id="IPR027417">
    <property type="entry name" value="P-loop_NTPase"/>
</dbReference>
<keyword evidence="4 12" id="KW-0808">Transferase</keyword>
<dbReference type="PANTHER" id="PTHR10344:SF4">
    <property type="entry name" value="UMP-CMP KINASE 2, MITOCHONDRIAL"/>
    <property type="match status" value="1"/>
</dbReference>
<keyword evidence="8 12" id="KW-0067">ATP-binding</keyword>
<comment type="similarity">
    <text evidence="1 12">Belongs to the thymidylate kinase family.</text>
</comment>
<evidence type="ECO:0000256" key="11">
    <source>
        <dbReference type="ARBA" id="ARBA00057735"/>
    </source>
</evidence>
<comment type="catalytic activity">
    <reaction evidence="10 12">
        <text>dTMP + ATP = dTDP + ADP</text>
        <dbReference type="Rhea" id="RHEA:13517"/>
        <dbReference type="ChEBI" id="CHEBI:30616"/>
        <dbReference type="ChEBI" id="CHEBI:58369"/>
        <dbReference type="ChEBI" id="CHEBI:63528"/>
        <dbReference type="ChEBI" id="CHEBI:456216"/>
        <dbReference type="EC" id="2.7.4.9"/>
    </reaction>
</comment>
<dbReference type="CDD" id="cd01672">
    <property type="entry name" value="TMPK"/>
    <property type="match status" value="1"/>
</dbReference>
<organism evidence="14 15">
    <name type="scientific">Roseospira navarrensis</name>
    <dbReference type="NCBI Taxonomy" id="140058"/>
    <lineage>
        <taxon>Bacteria</taxon>
        <taxon>Pseudomonadati</taxon>
        <taxon>Pseudomonadota</taxon>
        <taxon>Alphaproteobacteria</taxon>
        <taxon>Rhodospirillales</taxon>
        <taxon>Rhodospirillaceae</taxon>
        <taxon>Roseospira</taxon>
    </lineage>
</organism>
<gene>
    <name evidence="12" type="primary">tmk</name>
    <name evidence="14" type="ORF">GHC57_10665</name>
</gene>
<evidence type="ECO:0000313" key="14">
    <source>
        <dbReference type="EMBL" id="MQX36979.1"/>
    </source>
</evidence>
<dbReference type="AlphaFoldDB" id="A0A7X1ZFB4"/>
<dbReference type="EMBL" id="WIVE01000030">
    <property type="protein sequence ID" value="MQX36979.1"/>
    <property type="molecule type" value="Genomic_DNA"/>
</dbReference>
<keyword evidence="6 12" id="KW-0547">Nucleotide-binding</keyword>
<accession>A0A7X1ZFB4</accession>
<reference evidence="14 15" key="1">
    <citation type="submission" date="2019-10" db="EMBL/GenBank/DDBJ databases">
        <title>Draft whole-genome sequence of the purple nonsulfur photosynthetic bacterium Roseospira navarrensis DSM 15114.</title>
        <authorList>
            <person name="Kyndt J.A."/>
            <person name="Meyer T.E."/>
        </authorList>
    </citation>
    <scope>NUCLEOTIDE SEQUENCE [LARGE SCALE GENOMIC DNA]</scope>
    <source>
        <strain evidence="14 15">DSM 15114</strain>
    </source>
</reference>
<dbReference type="Gene3D" id="3.40.50.300">
    <property type="entry name" value="P-loop containing nucleotide triphosphate hydrolases"/>
    <property type="match status" value="1"/>
</dbReference>
<evidence type="ECO:0000256" key="1">
    <source>
        <dbReference type="ARBA" id="ARBA00009776"/>
    </source>
</evidence>
<feature type="domain" description="Thymidylate kinase-like" evidence="13">
    <location>
        <begin position="9"/>
        <end position="195"/>
    </location>
</feature>
<comment type="function">
    <text evidence="11 12">Phosphorylation of dTMP to form dTDP in both de novo and salvage pathways of dTTP synthesis.</text>
</comment>
<evidence type="ECO:0000256" key="7">
    <source>
        <dbReference type="ARBA" id="ARBA00022777"/>
    </source>
</evidence>
<feature type="binding site" evidence="12">
    <location>
        <begin position="11"/>
        <end position="18"/>
    </location>
    <ligand>
        <name>ATP</name>
        <dbReference type="ChEBI" id="CHEBI:30616"/>
    </ligand>
</feature>
<dbReference type="PROSITE" id="PS01331">
    <property type="entry name" value="THYMIDYLATE_KINASE"/>
    <property type="match status" value="1"/>
</dbReference>
<evidence type="ECO:0000256" key="2">
    <source>
        <dbReference type="ARBA" id="ARBA00012980"/>
    </source>
</evidence>
<evidence type="ECO:0000256" key="6">
    <source>
        <dbReference type="ARBA" id="ARBA00022741"/>
    </source>
</evidence>